<dbReference type="PANTHER" id="PTHR22930">
    <property type="match status" value="1"/>
</dbReference>
<dbReference type="Pfam" id="PF13359">
    <property type="entry name" value="DDE_Tnp_4"/>
    <property type="match status" value="1"/>
</dbReference>
<keyword evidence="10" id="KW-1185">Reference proteome</keyword>
<comment type="similarity">
    <text evidence="3">Belongs to the HARBI1 family.</text>
</comment>
<comment type="cofactor">
    <cofactor evidence="1">
        <name>a divalent metal cation</name>
        <dbReference type="ChEBI" id="CHEBI:60240"/>
    </cofactor>
</comment>
<sequence length="322" mass="36545">EDETVENISCSVLLLYFGGEDTKPHFRLSRDALNLLMATLEEDHSTHGWGREVEMLVFLYWLASATSYRVVAEAFAIPTQTVFDLVHKASKRVLAIVKRVIRFPTAAEMDGVGAGFARLAGSALFARVAGSIDGCHVRVVAPAAHEQAYLNRRLFHSIQFQAICDHRGKFLDVFVGYPGSVHDARVLRHSDVYVHQLYPPQAWFLIEDGGYPCIQDPITLITPYQEPVQSPVHRRFNGKLSRARLVVEQAFGIMKTRWRTIFLKHLSMKSTHANGISYSKPLRAVFRCPVNRLLFRALHWISLNVFELLITHYRVVICTMAQ</sequence>
<evidence type="ECO:0000256" key="6">
    <source>
        <dbReference type="ARBA" id="ARBA00022801"/>
    </source>
</evidence>
<evidence type="ECO:0000313" key="10">
    <source>
        <dbReference type="Proteomes" id="UP000261660"/>
    </source>
</evidence>
<organism evidence="9 10">
    <name type="scientific">Labrus bergylta</name>
    <name type="common">ballan wrasse</name>
    <dbReference type="NCBI Taxonomy" id="56723"/>
    <lineage>
        <taxon>Eukaryota</taxon>
        <taxon>Metazoa</taxon>
        <taxon>Chordata</taxon>
        <taxon>Craniata</taxon>
        <taxon>Vertebrata</taxon>
        <taxon>Euteleostomi</taxon>
        <taxon>Actinopterygii</taxon>
        <taxon>Neopterygii</taxon>
        <taxon>Teleostei</taxon>
        <taxon>Neoteleostei</taxon>
        <taxon>Acanthomorphata</taxon>
        <taxon>Eupercaria</taxon>
        <taxon>Labriformes</taxon>
        <taxon>Labridae</taxon>
        <taxon>Labrus</taxon>
    </lineage>
</organism>
<keyword evidence="7" id="KW-0539">Nucleus</keyword>
<dbReference type="Ensembl" id="ENSLBET00000019907.1">
    <property type="protein sequence ID" value="ENSLBEP00000018878.1"/>
    <property type="gene ID" value="ENSLBEG00000014442.1"/>
</dbReference>
<dbReference type="PANTHER" id="PTHR22930:SF206">
    <property type="entry name" value="NUCLEASE HARBI1"/>
    <property type="match status" value="1"/>
</dbReference>
<dbReference type="InParanoid" id="A0A3Q3FI85"/>
<feature type="domain" description="DDE Tnp4" evidence="8">
    <location>
        <begin position="132"/>
        <end position="269"/>
    </location>
</feature>
<evidence type="ECO:0000313" key="9">
    <source>
        <dbReference type="Ensembl" id="ENSLBEP00000018878.1"/>
    </source>
</evidence>
<protein>
    <recommendedName>
        <fullName evidence="8">DDE Tnp4 domain-containing protein</fullName>
    </recommendedName>
</protein>
<reference evidence="9" key="1">
    <citation type="submission" date="2025-08" db="UniProtKB">
        <authorList>
            <consortium name="Ensembl"/>
        </authorList>
    </citation>
    <scope>IDENTIFICATION</scope>
</reference>
<dbReference type="InterPro" id="IPR045249">
    <property type="entry name" value="HARBI1-like"/>
</dbReference>
<evidence type="ECO:0000256" key="1">
    <source>
        <dbReference type="ARBA" id="ARBA00001968"/>
    </source>
</evidence>
<evidence type="ECO:0000256" key="7">
    <source>
        <dbReference type="ARBA" id="ARBA00023242"/>
    </source>
</evidence>
<reference evidence="9" key="2">
    <citation type="submission" date="2025-09" db="UniProtKB">
        <authorList>
            <consortium name="Ensembl"/>
        </authorList>
    </citation>
    <scope>IDENTIFICATION</scope>
</reference>
<evidence type="ECO:0000259" key="8">
    <source>
        <dbReference type="Pfam" id="PF13359"/>
    </source>
</evidence>
<dbReference type="GeneTree" id="ENSGT00940000164797"/>
<keyword evidence="5" id="KW-0479">Metal-binding</keyword>
<name>A0A3Q3FI85_9LABR</name>
<proteinExistence type="inferred from homology"/>
<keyword evidence="4" id="KW-0540">Nuclease</keyword>
<accession>A0A3Q3FI85</accession>
<comment type="subcellular location">
    <subcellularLocation>
        <location evidence="2">Nucleus</location>
    </subcellularLocation>
</comment>
<dbReference type="GO" id="GO:0046872">
    <property type="term" value="F:metal ion binding"/>
    <property type="evidence" value="ECO:0007669"/>
    <property type="project" value="UniProtKB-KW"/>
</dbReference>
<dbReference type="GO" id="GO:0004518">
    <property type="term" value="F:nuclease activity"/>
    <property type="evidence" value="ECO:0007669"/>
    <property type="project" value="UniProtKB-KW"/>
</dbReference>
<dbReference type="InterPro" id="IPR027806">
    <property type="entry name" value="HARBI1_dom"/>
</dbReference>
<evidence type="ECO:0000256" key="2">
    <source>
        <dbReference type="ARBA" id="ARBA00004123"/>
    </source>
</evidence>
<evidence type="ECO:0000256" key="5">
    <source>
        <dbReference type="ARBA" id="ARBA00022723"/>
    </source>
</evidence>
<dbReference type="GO" id="GO:0005634">
    <property type="term" value="C:nucleus"/>
    <property type="evidence" value="ECO:0007669"/>
    <property type="project" value="UniProtKB-SubCell"/>
</dbReference>
<dbReference type="AlphaFoldDB" id="A0A3Q3FI85"/>
<evidence type="ECO:0000256" key="3">
    <source>
        <dbReference type="ARBA" id="ARBA00006958"/>
    </source>
</evidence>
<dbReference type="STRING" id="56723.ENSLBEP00000018878"/>
<dbReference type="GO" id="GO:0016787">
    <property type="term" value="F:hydrolase activity"/>
    <property type="evidence" value="ECO:0007669"/>
    <property type="project" value="UniProtKB-KW"/>
</dbReference>
<evidence type="ECO:0000256" key="4">
    <source>
        <dbReference type="ARBA" id="ARBA00022722"/>
    </source>
</evidence>
<keyword evidence="6" id="KW-0378">Hydrolase</keyword>
<dbReference type="Proteomes" id="UP000261660">
    <property type="component" value="Unplaced"/>
</dbReference>